<dbReference type="AlphaFoldDB" id="A0A914KYH8"/>
<feature type="compositionally biased region" description="Basic and acidic residues" evidence="4">
    <location>
        <begin position="57"/>
        <end position="87"/>
    </location>
</feature>
<keyword evidence="1 3" id="KW-0863">Zinc-finger</keyword>
<dbReference type="PROSITE" id="PS00028">
    <property type="entry name" value="ZINC_FINGER_C2H2_1"/>
    <property type="match status" value="1"/>
</dbReference>
<protein>
    <submittedName>
        <fullName evidence="7">RING-type domain-containing protein</fullName>
    </submittedName>
</protein>
<evidence type="ECO:0000259" key="5">
    <source>
        <dbReference type="PROSITE" id="PS50089"/>
    </source>
</evidence>
<dbReference type="PANTHER" id="PTHR22938:SF0">
    <property type="entry name" value="E3 UBIQUITIN-PROTEIN LIGASE ZNF598"/>
    <property type="match status" value="1"/>
</dbReference>
<feature type="compositionally biased region" description="Low complexity" evidence="4">
    <location>
        <begin position="9"/>
        <end position="43"/>
    </location>
</feature>
<evidence type="ECO:0000313" key="7">
    <source>
        <dbReference type="WBParaSite" id="Minc3s00166g06562"/>
    </source>
</evidence>
<dbReference type="GO" id="GO:0016567">
    <property type="term" value="P:protein ubiquitination"/>
    <property type="evidence" value="ECO:0007669"/>
    <property type="project" value="TreeGrafter"/>
</dbReference>
<dbReference type="GO" id="GO:0043022">
    <property type="term" value="F:ribosome binding"/>
    <property type="evidence" value="ECO:0007669"/>
    <property type="project" value="TreeGrafter"/>
</dbReference>
<sequence>MNNQDKNKHQNTQNQTNATKENNQKSNQHSRRQNNQPNQNTQQAGQTSRGSNQQQFHRRDFRQQKWQQNRDRAKQFKTDKTKERTDHAGIPMIGEISDCLICCQRSDLFGLGECMHPICMECSLRIRVIGETKQCPQCRTDIPILYYVSAPPGQKLLLKLPSNCIDHTEYEAKYSVRFDSKYALECFDSYMANRCNECTKSGQRVEFGTFAELRSHMSQDHHLSFCRICCDNLNVLIKDRRVYTRETLQLHMNGKLKSEQNGFRGHPTCNFCEERFYDDEQQYRHLRKEHYFCQFCHQEGLENNVFYRNQHQLNQHNRRFHHPCLDQECLQMGIVFVSDVELNVHKAKQHHRLTQNGSGSSRGGTIPLEFHFVHSRGGGSSSRQMQNEDNLPVEQQQVLQKPSSQTVRIVPSAQSQQQNVKIVKSSYANPLQSTDNFPSLTTSDQQNVSFVPYGAPPGFESILTTNNFNVKNKVSEQQNGILTTSQLPLTSAEQFPSLGGTSGSSNSNNTGSKTNKNTATVWGQKSNKDLFNPKKENKLNIKKEEEPKRQAFVPAPDCWPEHMLKKLKARELGLPDPEPIEPPSWLNPPKKEKKRKVCFFCYRGLIKENTYKNSRYSSGWDTFFGDYRLSPPHFSSLSKLLTIG</sequence>
<dbReference type="PROSITE" id="PS50089">
    <property type="entry name" value="ZF_RING_2"/>
    <property type="match status" value="1"/>
</dbReference>
<dbReference type="PANTHER" id="PTHR22938">
    <property type="entry name" value="ZINC FINGER PROTEIN 598"/>
    <property type="match status" value="1"/>
</dbReference>
<feature type="domain" description="RING-type" evidence="5">
    <location>
        <begin position="99"/>
        <end position="139"/>
    </location>
</feature>
<evidence type="ECO:0000256" key="3">
    <source>
        <dbReference type="PROSITE-ProRule" id="PRU00175"/>
    </source>
</evidence>
<keyword evidence="6" id="KW-1185">Reference proteome</keyword>
<organism evidence="6 7">
    <name type="scientific">Meloidogyne incognita</name>
    <name type="common">Southern root-knot nematode worm</name>
    <name type="synonym">Oxyuris incognita</name>
    <dbReference type="NCBI Taxonomy" id="6306"/>
    <lineage>
        <taxon>Eukaryota</taxon>
        <taxon>Metazoa</taxon>
        <taxon>Ecdysozoa</taxon>
        <taxon>Nematoda</taxon>
        <taxon>Chromadorea</taxon>
        <taxon>Rhabditida</taxon>
        <taxon>Tylenchina</taxon>
        <taxon>Tylenchomorpha</taxon>
        <taxon>Tylenchoidea</taxon>
        <taxon>Meloidogynidae</taxon>
        <taxon>Meloidogyninae</taxon>
        <taxon>Meloidogyne</taxon>
        <taxon>Meloidogyne incognita group</taxon>
    </lineage>
</organism>
<feature type="region of interest" description="Disordered" evidence="4">
    <location>
        <begin position="1"/>
        <end position="87"/>
    </location>
</feature>
<dbReference type="Proteomes" id="UP000887563">
    <property type="component" value="Unplaced"/>
</dbReference>
<dbReference type="WBParaSite" id="Minc3s00166g06562">
    <property type="protein sequence ID" value="Minc3s00166g06562"/>
    <property type="gene ID" value="Minc3s00166g06562"/>
</dbReference>
<feature type="region of interest" description="Disordered" evidence="4">
    <location>
        <begin position="492"/>
        <end position="543"/>
    </location>
</feature>
<dbReference type="Gene3D" id="3.30.40.10">
    <property type="entry name" value="Zinc/RING finger domain, C3HC4 (zinc finger)"/>
    <property type="match status" value="1"/>
</dbReference>
<dbReference type="GO" id="GO:0072344">
    <property type="term" value="P:rescue of stalled ribosome"/>
    <property type="evidence" value="ECO:0007669"/>
    <property type="project" value="InterPro"/>
</dbReference>
<name>A0A914KYH8_MELIC</name>
<dbReference type="SMART" id="SM00355">
    <property type="entry name" value="ZnF_C2H2"/>
    <property type="match status" value="4"/>
</dbReference>
<dbReference type="InterPro" id="IPR013087">
    <property type="entry name" value="Znf_C2H2_type"/>
</dbReference>
<keyword evidence="2" id="KW-0862">Zinc</keyword>
<proteinExistence type="predicted"/>
<dbReference type="GO" id="GO:0061630">
    <property type="term" value="F:ubiquitin protein ligase activity"/>
    <property type="evidence" value="ECO:0007669"/>
    <property type="project" value="InterPro"/>
</dbReference>
<evidence type="ECO:0000256" key="1">
    <source>
        <dbReference type="ARBA" id="ARBA00022771"/>
    </source>
</evidence>
<dbReference type="InterPro" id="IPR001841">
    <property type="entry name" value="Znf_RING"/>
</dbReference>
<dbReference type="InterPro" id="IPR013083">
    <property type="entry name" value="Znf_RING/FYVE/PHD"/>
</dbReference>
<dbReference type="SUPFAM" id="SSF57850">
    <property type="entry name" value="RING/U-box"/>
    <property type="match status" value="1"/>
</dbReference>
<feature type="compositionally biased region" description="Basic and acidic residues" evidence="4">
    <location>
        <begin position="526"/>
        <end position="543"/>
    </location>
</feature>
<feature type="compositionally biased region" description="Low complexity" evidence="4">
    <location>
        <begin position="503"/>
        <end position="518"/>
    </location>
</feature>
<accession>A0A914KYH8</accession>
<evidence type="ECO:0000313" key="6">
    <source>
        <dbReference type="Proteomes" id="UP000887563"/>
    </source>
</evidence>
<reference evidence="7" key="1">
    <citation type="submission" date="2022-11" db="UniProtKB">
        <authorList>
            <consortium name="WormBaseParasite"/>
        </authorList>
    </citation>
    <scope>IDENTIFICATION</scope>
</reference>
<keyword evidence="1 3" id="KW-0479">Metal-binding</keyword>
<dbReference type="GO" id="GO:0008270">
    <property type="term" value="F:zinc ion binding"/>
    <property type="evidence" value="ECO:0007669"/>
    <property type="project" value="UniProtKB-KW"/>
</dbReference>
<evidence type="ECO:0000256" key="2">
    <source>
        <dbReference type="ARBA" id="ARBA00022833"/>
    </source>
</evidence>
<dbReference type="InterPro" id="IPR044288">
    <property type="entry name" value="ZNF598/HEL2"/>
</dbReference>
<dbReference type="Pfam" id="PF25447">
    <property type="entry name" value="RING_ZNF598"/>
    <property type="match status" value="1"/>
</dbReference>
<evidence type="ECO:0000256" key="4">
    <source>
        <dbReference type="SAM" id="MobiDB-lite"/>
    </source>
</evidence>